<keyword evidence="2" id="KW-1185">Reference proteome</keyword>
<evidence type="ECO:0000313" key="1">
    <source>
        <dbReference type="EMBL" id="GFK94190.1"/>
    </source>
</evidence>
<dbReference type="Gene3D" id="3.40.50.2000">
    <property type="entry name" value="Glycogen Phosphorylase B"/>
    <property type="match status" value="1"/>
</dbReference>
<dbReference type="PANTHER" id="PTHR39662">
    <property type="entry name" value="DUF354 DOMAIN-CONTAINING PROTEIN-RELATED"/>
    <property type="match status" value="1"/>
</dbReference>
<dbReference type="SUPFAM" id="SSF53756">
    <property type="entry name" value="UDP-Glycosyltransferase/glycogen phosphorylase"/>
    <property type="match status" value="1"/>
</dbReference>
<protein>
    <recommendedName>
        <fullName evidence="3">DUF354 domain-containing protein</fullName>
    </recommendedName>
</protein>
<gene>
    <name evidence="1" type="ORF">NNJEOMEG_02030</name>
</gene>
<comment type="caution">
    <text evidence="1">The sequence shown here is derived from an EMBL/GenBank/DDBJ whole genome shotgun (WGS) entry which is preliminary data.</text>
</comment>
<dbReference type="Proteomes" id="UP000494245">
    <property type="component" value="Unassembled WGS sequence"/>
</dbReference>
<evidence type="ECO:0000313" key="2">
    <source>
        <dbReference type="Proteomes" id="UP000494245"/>
    </source>
</evidence>
<dbReference type="PANTHER" id="PTHR39662:SF1">
    <property type="entry name" value="DUF354 DOMAIN-CONTAINING PROTEIN"/>
    <property type="match status" value="1"/>
</dbReference>
<organism evidence="1 2">
    <name type="scientific">Fundidesulfovibrio magnetotacticus</name>
    <dbReference type="NCBI Taxonomy" id="2730080"/>
    <lineage>
        <taxon>Bacteria</taxon>
        <taxon>Pseudomonadati</taxon>
        <taxon>Thermodesulfobacteriota</taxon>
        <taxon>Desulfovibrionia</taxon>
        <taxon>Desulfovibrionales</taxon>
        <taxon>Desulfovibrionaceae</taxon>
        <taxon>Fundidesulfovibrio</taxon>
    </lineage>
</organism>
<reference evidence="1 2" key="1">
    <citation type="submission" date="2020-04" db="EMBL/GenBank/DDBJ databases">
        <authorList>
            <consortium name="Desulfovibrio sp. FSS-1 genome sequencing consortium"/>
            <person name="Shimoshige H."/>
            <person name="Kobayashi H."/>
            <person name="Maekawa T."/>
        </authorList>
    </citation>
    <scope>NUCLEOTIDE SEQUENCE [LARGE SCALE GENOMIC DNA]</scope>
    <source>
        <strain evidence="1 2">SIID29052-01</strain>
    </source>
</reference>
<dbReference type="AlphaFoldDB" id="A0A6V8LTC3"/>
<dbReference type="Pfam" id="PF04007">
    <property type="entry name" value="DUF354"/>
    <property type="match status" value="1"/>
</dbReference>
<dbReference type="InterPro" id="IPR007152">
    <property type="entry name" value="DUF354"/>
</dbReference>
<name>A0A6V8LTC3_9BACT</name>
<dbReference type="EMBL" id="BLTE01000008">
    <property type="protein sequence ID" value="GFK94190.1"/>
    <property type="molecule type" value="Genomic_DNA"/>
</dbReference>
<dbReference type="RefSeq" id="WP_173084025.1">
    <property type="nucleotide sequence ID" value="NZ_BLTE01000008.1"/>
</dbReference>
<reference evidence="1 2" key="2">
    <citation type="submission" date="2020-05" db="EMBL/GenBank/DDBJ databases">
        <title>Draft genome sequence of Desulfovibrio sp. strainFSS-1.</title>
        <authorList>
            <person name="Shimoshige H."/>
            <person name="Kobayashi H."/>
            <person name="Maekawa T."/>
        </authorList>
    </citation>
    <scope>NUCLEOTIDE SEQUENCE [LARGE SCALE GENOMIC DNA]</scope>
    <source>
        <strain evidence="1 2">SIID29052-01</strain>
    </source>
</reference>
<proteinExistence type="predicted"/>
<sequence length="343" mass="36808">MNILVDLGHPGHVHFFRNPAAIWRERGHRVLYTSRDMPIVARLLAAQGDTALVIGRRRPGAAGLALELARRTLALVPLLVRERVDACAAIGGALTAPAARLAGRPCVVFDDTDTAGLENRVSHPLASVIATPQGYPRDLGSKQVRYPGLHELSYMHPARFAPDPAAPARYGLDPGAGYAVVRFSSWEAGHDLTARTASLETKLELVRLLQGRGRVLVVPEGNPPEELRPLAPAIAPEDFHHILAFARHVVTEGATTASEACILGVPALYMNPSRPFYIFELARAGLLDAGLPGQDDLPALLRAQLERFADPATGRELARAFTSGRADVALFAADLVEGAARRA</sequence>
<accession>A0A6V8LTC3</accession>
<evidence type="ECO:0008006" key="3">
    <source>
        <dbReference type="Google" id="ProtNLM"/>
    </source>
</evidence>